<feature type="transmembrane region" description="Helical" evidence="1">
    <location>
        <begin position="12"/>
        <end position="33"/>
    </location>
</feature>
<accession>A0A0U2LJU7</accession>
<feature type="transmembrane region" description="Helical" evidence="1">
    <location>
        <begin position="111"/>
        <end position="131"/>
    </location>
</feature>
<evidence type="ECO:0008006" key="4">
    <source>
        <dbReference type="Google" id="ProtNLM"/>
    </source>
</evidence>
<keyword evidence="1" id="KW-0472">Membrane</keyword>
<feature type="transmembrane region" description="Helical" evidence="1">
    <location>
        <begin position="81"/>
        <end position="99"/>
    </location>
</feature>
<proteinExistence type="predicted"/>
<dbReference type="AlphaFoldDB" id="A0A0U2LJU7"/>
<dbReference type="KEGG" id="ptn:PTRA_a0174"/>
<organism evidence="2">
    <name type="scientific">Pseudoalteromonas translucida KMM 520</name>
    <dbReference type="NCBI Taxonomy" id="1315283"/>
    <lineage>
        <taxon>Bacteria</taxon>
        <taxon>Pseudomonadati</taxon>
        <taxon>Pseudomonadota</taxon>
        <taxon>Gammaproteobacteria</taxon>
        <taxon>Alteromonadales</taxon>
        <taxon>Pseudoalteromonadaceae</taxon>
        <taxon>Pseudoalteromonas</taxon>
    </lineage>
</organism>
<evidence type="ECO:0000256" key="1">
    <source>
        <dbReference type="SAM" id="Phobius"/>
    </source>
</evidence>
<gene>
    <name evidence="2" type="ORF">PTRA_a0174</name>
</gene>
<feature type="transmembrane region" description="Helical" evidence="1">
    <location>
        <begin position="53"/>
        <end position="76"/>
    </location>
</feature>
<sequence length="144" mass="15847">MLAHPPPKWLKPLAWVALIWNLCGVIAFALQMLMTPEVISKMPIDQQAAYSNIPAWSTIAFSIAVFGGTLGSVLLLAKKSFALPVFTVSLMAILIQQYYNFIVINSVEIMGSSAVFMPLLVVVIAILLLYVSFKGKQQGWLYAN</sequence>
<name>A0A0U2LJU7_9GAMM</name>
<dbReference type="OrthoDB" id="1143964at2"/>
<keyword evidence="1" id="KW-1133">Transmembrane helix</keyword>
<dbReference type="PATRIC" id="fig|1315283.4.peg.152"/>
<keyword evidence="1" id="KW-0812">Transmembrane</keyword>
<protein>
    <recommendedName>
        <fullName evidence="4">Sugar transporter</fullName>
    </recommendedName>
</protein>
<evidence type="ECO:0000313" key="2">
    <source>
        <dbReference type="EMBL" id="ALS31558.1"/>
    </source>
</evidence>
<dbReference type="EMBL" id="CP011034">
    <property type="protein sequence ID" value="ALS31558.1"/>
    <property type="molecule type" value="Genomic_DNA"/>
</dbReference>
<dbReference type="Proteomes" id="UP000065261">
    <property type="component" value="Chromosome I"/>
</dbReference>
<reference evidence="2 3" key="1">
    <citation type="submission" date="2015-03" db="EMBL/GenBank/DDBJ databases">
        <authorList>
            <person name="Murphy D."/>
        </authorList>
    </citation>
    <scope>NUCLEOTIDE SEQUENCE [LARGE SCALE GENOMIC DNA]</scope>
    <source>
        <strain evidence="2 3">KMM 520</strain>
    </source>
</reference>
<dbReference type="RefSeq" id="WP_058372323.1">
    <property type="nucleotide sequence ID" value="NZ_CP011034.1"/>
</dbReference>
<evidence type="ECO:0000313" key="3">
    <source>
        <dbReference type="Proteomes" id="UP000065261"/>
    </source>
</evidence>